<dbReference type="Gene3D" id="3.40.710.10">
    <property type="entry name" value="DD-peptidase/beta-lactamase superfamily"/>
    <property type="match status" value="1"/>
</dbReference>
<evidence type="ECO:0000313" key="3">
    <source>
        <dbReference type="Proteomes" id="UP001500212"/>
    </source>
</evidence>
<accession>A0ABP8TXH3</accession>
<dbReference type="PANTHER" id="PTHR46825:SF9">
    <property type="entry name" value="BETA-LACTAMASE-RELATED DOMAIN-CONTAINING PROTEIN"/>
    <property type="match status" value="1"/>
</dbReference>
<dbReference type="InterPro" id="IPR001466">
    <property type="entry name" value="Beta-lactam-related"/>
</dbReference>
<sequence>MSESTHWTNRLATLTERHGVPGASLGILSGGDLIETATGLANADAGIEATTETLWQIGSISKVWTATVAMMLVEEGALALDAPIVSVLPELKLSTGELTEKVTLRHLLTHTSGIDGDFFLDTGRGDDCLELYVEKLVEAAANHPLGATMSYCNAGLSLVGRVLERVTGVQWDRLMRERLYQPLGLTHTATLPEDVLRFRAAAGHVGEPPVVAPQWTLMRSAGPAGLICSTPRDVLTFARLHLDGGLAGDGTRLLSAANTGAMHTPQVSLPDTRTFGDAWGLGWILMDWSGHRLYGHDGDTIGQSAFLRVLPEAGLAVCLLTNGGDTRGLYQDLYSEIFAELAGVAMPEPPEPAAEPVADDVSRYTGTYERASTRIEVFERGDDLVMRTTVTGVLADLIPESQREIEQELRPLEPGVFVTRRPGIKGWLSATFYTLPDGSSYLHHGGRATPKAG</sequence>
<dbReference type="Pfam" id="PF00144">
    <property type="entry name" value="Beta-lactamase"/>
    <property type="match status" value="1"/>
</dbReference>
<dbReference type="PANTHER" id="PTHR46825">
    <property type="entry name" value="D-ALANYL-D-ALANINE-CARBOXYPEPTIDASE/ENDOPEPTIDASE AMPH"/>
    <property type="match status" value="1"/>
</dbReference>
<dbReference type="SUPFAM" id="SSF56601">
    <property type="entry name" value="beta-lactamase/transpeptidase-like"/>
    <property type="match status" value="1"/>
</dbReference>
<evidence type="ECO:0000313" key="2">
    <source>
        <dbReference type="EMBL" id="GAA4615971.1"/>
    </source>
</evidence>
<gene>
    <name evidence="2" type="ORF">GCM10023195_70740</name>
</gene>
<name>A0ABP8TXH3_9ACTN</name>
<comment type="caution">
    <text evidence="2">The sequence shown here is derived from an EMBL/GenBank/DDBJ whole genome shotgun (WGS) entry which is preliminary data.</text>
</comment>
<reference evidence="3" key="1">
    <citation type="journal article" date="2019" name="Int. J. Syst. Evol. Microbiol.">
        <title>The Global Catalogue of Microorganisms (GCM) 10K type strain sequencing project: providing services to taxonomists for standard genome sequencing and annotation.</title>
        <authorList>
            <consortium name="The Broad Institute Genomics Platform"/>
            <consortium name="The Broad Institute Genome Sequencing Center for Infectious Disease"/>
            <person name="Wu L."/>
            <person name="Ma J."/>
        </authorList>
    </citation>
    <scope>NUCLEOTIDE SEQUENCE [LARGE SCALE GENOMIC DNA]</scope>
    <source>
        <strain evidence="3">JCM 17938</strain>
    </source>
</reference>
<keyword evidence="3" id="KW-1185">Reference proteome</keyword>
<dbReference type="Proteomes" id="UP001500212">
    <property type="component" value="Unassembled WGS sequence"/>
</dbReference>
<organism evidence="2 3">
    <name type="scientific">Actinoallomurus liliacearum</name>
    <dbReference type="NCBI Taxonomy" id="1080073"/>
    <lineage>
        <taxon>Bacteria</taxon>
        <taxon>Bacillati</taxon>
        <taxon>Actinomycetota</taxon>
        <taxon>Actinomycetes</taxon>
        <taxon>Streptosporangiales</taxon>
        <taxon>Thermomonosporaceae</taxon>
        <taxon>Actinoallomurus</taxon>
    </lineage>
</organism>
<proteinExistence type="predicted"/>
<feature type="domain" description="Beta-lactamase-related" evidence="1">
    <location>
        <begin position="10"/>
        <end position="326"/>
    </location>
</feature>
<evidence type="ECO:0000259" key="1">
    <source>
        <dbReference type="Pfam" id="PF00144"/>
    </source>
</evidence>
<dbReference type="InterPro" id="IPR012338">
    <property type="entry name" value="Beta-lactam/transpept-like"/>
</dbReference>
<dbReference type="EMBL" id="BAABHJ010000031">
    <property type="protein sequence ID" value="GAA4615971.1"/>
    <property type="molecule type" value="Genomic_DNA"/>
</dbReference>
<protein>
    <recommendedName>
        <fullName evidence="1">Beta-lactamase-related domain-containing protein</fullName>
    </recommendedName>
</protein>
<dbReference type="InterPro" id="IPR050491">
    <property type="entry name" value="AmpC-like"/>
</dbReference>
<dbReference type="RefSeq" id="WP_345364288.1">
    <property type="nucleotide sequence ID" value="NZ_BAABHJ010000031.1"/>
</dbReference>